<dbReference type="AlphaFoldDB" id="A0A974DPV1"/>
<organism evidence="1 2">
    <name type="scientific">Xenopus laevis</name>
    <name type="common">African clawed frog</name>
    <dbReference type="NCBI Taxonomy" id="8355"/>
    <lineage>
        <taxon>Eukaryota</taxon>
        <taxon>Metazoa</taxon>
        <taxon>Chordata</taxon>
        <taxon>Craniata</taxon>
        <taxon>Vertebrata</taxon>
        <taxon>Euteleostomi</taxon>
        <taxon>Amphibia</taxon>
        <taxon>Batrachia</taxon>
        <taxon>Anura</taxon>
        <taxon>Pipoidea</taxon>
        <taxon>Pipidae</taxon>
        <taxon>Xenopodinae</taxon>
        <taxon>Xenopus</taxon>
        <taxon>Xenopus</taxon>
    </lineage>
</organism>
<gene>
    <name evidence="1" type="ORF">XELAEV_180135682mg</name>
</gene>
<sequence>MGAPAPFVPGFPKDWTWSALSIMSWETEGSRRIHAILDRQTNAVSNHPFCGLTVLR</sequence>
<dbReference type="EMBL" id="CM004468">
    <property type="protein sequence ID" value="OCT95878.1"/>
    <property type="molecule type" value="Genomic_DNA"/>
</dbReference>
<name>A0A974DPV1_XENLA</name>
<evidence type="ECO:0000313" key="2">
    <source>
        <dbReference type="Proteomes" id="UP000694892"/>
    </source>
</evidence>
<proteinExistence type="predicted"/>
<accession>A0A974DPV1</accession>
<feature type="non-terminal residue" evidence="1">
    <location>
        <position position="56"/>
    </location>
</feature>
<protein>
    <submittedName>
        <fullName evidence="1">Uncharacterized protein</fullName>
    </submittedName>
</protein>
<reference evidence="2" key="1">
    <citation type="journal article" date="2016" name="Nature">
        <title>Genome evolution in the allotetraploid frog Xenopus laevis.</title>
        <authorList>
            <person name="Session A.M."/>
            <person name="Uno Y."/>
            <person name="Kwon T."/>
            <person name="Chapman J.A."/>
            <person name="Toyoda A."/>
            <person name="Takahashi S."/>
            <person name="Fukui A."/>
            <person name="Hikosaka A."/>
            <person name="Suzuki A."/>
            <person name="Kondo M."/>
            <person name="van Heeringen S.J."/>
            <person name="Quigley I."/>
            <person name="Heinz S."/>
            <person name="Ogino H."/>
            <person name="Ochi H."/>
            <person name="Hellsten U."/>
            <person name="Lyons J.B."/>
            <person name="Simakov O."/>
            <person name="Putnam N."/>
            <person name="Stites J."/>
            <person name="Kuroki Y."/>
            <person name="Tanaka T."/>
            <person name="Michiue T."/>
            <person name="Watanabe M."/>
            <person name="Bogdanovic O."/>
            <person name="Lister R."/>
            <person name="Georgiou G."/>
            <person name="Paranjpe S.S."/>
            <person name="van Kruijsbergen I."/>
            <person name="Shu S."/>
            <person name="Carlson J."/>
            <person name="Kinoshita T."/>
            <person name="Ohta Y."/>
            <person name="Mawaribuchi S."/>
            <person name="Jenkins J."/>
            <person name="Grimwood J."/>
            <person name="Schmutz J."/>
            <person name="Mitros T."/>
            <person name="Mozaffari S.V."/>
            <person name="Suzuki Y."/>
            <person name="Haramoto Y."/>
            <person name="Yamamoto T.S."/>
            <person name="Takagi C."/>
            <person name="Heald R."/>
            <person name="Miller K."/>
            <person name="Haudenschild C."/>
            <person name="Kitzman J."/>
            <person name="Nakayama T."/>
            <person name="Izutsu Y."/>
            <person name="Robert J."/>
            <person name="Fortriede J."/>
            <person name="Burns K."/>
            <person name="Lotay V."/>
            <person name="Karimi K."/>
            <person name="Yasuoka Y."/>
            <person name="Dichmann D.S."/>
            <person name="Flajnik M.F."/>
            <person name="Houston D.W."/>
            <person name="Shendure J."/>
            <person name="DuPasquier L."/>
            <person name="Vize P.D."/>
            <person name="Zorn A.M."/>
            <person name="Ito M."/>
            <person name="Marcotte E.M."/>
            <person name="Wallingford J.B."/>
            <person name="Ito Y."/>
            <person name="Asashima M."/>
            <person name="Ueno N."/>
            <person name="Matsuda Y."/>
            <person name="Veenstra G.J."/>
            <person name="Fujiyama A."/>
            <person name="Harland R.M."/>
            <person name="Taira M."/>
            <person name="Rokhsar D.S."/>
        </authorList>
    </citation>
    <scope>NUCLEOTIDE SEQUENCE [LARGE SCALE GENOMIC DNA]</scope>
    <source>
        <strain evidence="2">J</strain>
    </source>
</reference>
<evidence type="ECO:0000313" key="1">
    <source>
        <dbReference type="EMBL" id="OCT95878.1"/>
    </source>
</evidence>
<dbReference type="Proteomes" id="UP000694892">
    <property type="component" value="Chromosome 2L"/>
</dbReference>
<feature type="non-terminal residue" evidence="1">
    <location>
        <position position="1"/>
    </location>
</feature>